<evidence type="ECO:0000313" key="1">
    <source>
        <dbReference type="EMBL" id="GIH70347.1"/>
    </source>
</evidence>
<accession>A0A8J3RAI4</accession>
<organism evidence="1 2">
    <name type="scientific">Sphaerimonospora thailandensis</name>
    <dbReference type="NCBI Taxonomy" id="795644"/>
    <lineage>
        <taxon>Bacteria</taxon>
        <taxon>Bacillati</taxon>
        <taxon>Actinomycetota</taxon>
        <taxon>Actinomycetes</taxon>
        <taxon>Streptosporangiales</taxon>
        <taxon>Streptosporangiaceae</taxon>
        <taxon>Sphaerimonospora</taxon>
    </lineage>
</organism>
<comment type="caution">
    <text evidence="1">The sequence shown here is derived from an EMBL/GenBank/DDBJ whole genome shotgun (WGS) entry which is preliminary data.</text>
</comment>
<proteinExistence type="predicted"/>
<name>A0A8J3RAI4_9ACTN</name>
<keyword evidence="2" id="KW-1185">Reference proteome</keyword>
<reference evidence="1" key="1">
    <citation type="submission" date="2021-01" db="EMBL/GenBank/DDBJ databases">
        <title>Whole genome shotgun sequence of Sphaerimonospora thailandensis NBRC 107569.</title>
        <authorList>
            <person name="Komaki H."/>
            <person name="Tamura T."/>
        </authorList>
    </citation>
    <scope>NUCLEOTIDE SEQUENCE</scope>
    <source>
        <strain evidence="1">NBRC 107569</strain>
    </source>
</reference>
<dbReference type="EMBL" id="BOOG01000021">
    <property type="protein sequence ID" value="GIH70347.1"/>
    <property type="molecule type" value="Genomic_DNA"/>
</dbReference>
<evidence type="ECO:0000313" key="2">
    <source>
        <dbReference type="Proteomes" id="UP000610966"/>
    </source>
</evidence>
<gene>
    <name evidence="1" type="ORF">Mth01_26000</name>
</gene>
<protein>
    <submittedName>
        <fullName evidence="1">Uncharacterized protein</fullName>
    </submittedName>
</protein>
<dbReference type="AlphaFoldDB" id="A0A8J3RAI4"/>
<dbReference type="Proteomes" id="UP000610966">
    <property type="component" value="Unassembled WGS sequence"/>
</dbReference>
<dbReference type="RefSeq" id="WP_204016066.1">
    <property type="nucleotide sequence ID" value="NZ_BOOG01000021.1"/>
</dbReference>
<sequence>MAVARAYQIPRSTVLGRPARARTVYFYDEETGRLSHSETVWEPTWDDDDVDWALADMANRAEACHTCGEPTSETTRPEAEGRYVAAAVRCHACTPLEKERAKWAQAPPGMLFSVQRRE</sequence>